<keyword evidence="1" id="KW-0472">Membrane</keyword>
<proteinExistence type="predicted"/>
<dbReference type="RefSeq" id="WP_345714222.1">
    <property type="nucleotide sequence ID" value="NZ_BAABIL010000798.1"/>
</dbReference>
<keyword evidence="2" id="KW-0732">Signal</keyword>
<name>A0ABP8VHK4_9ACTN</name>
<dbReference type="Proteomes" id="UP001501195">
    <property type="component" value="Unassembled WGS sequence"/>
</dbReference>
<feature type="chain" id="PRO_5046807339" description="VanZ family protein" evidence="2">
    <location>
        <begin position="24"/>
        <end position="116"/>
    </location>
</feature>
<evidence type="ECO:0000313" key="3">
    <source>
        <dbReference type="EMBL" id="GAA4663903.1"/>
    </source>
</evidence>
<gene>
    <name evidence="3" type="ORF">GCM10023225_35340</name>
</gene>
<dbReference type="PANTHER" id="PTHR28008">
    <property type="entry name" value="DOMAIN PROTEIN, PUTATIVE (AFU_ORTHOLOGUE AFUA_3G10980)-RELATED"/>
    <property type="match status" value="1"/>
</dbReference>
<keyword evidence="4" id="KW-1185">Reference proteome</keyword>
<accession>A0ABP8VHK4</accession>
<sequence length="116" mass="11970">MRRRLPAVAFAAAVLLSAVVLFAPDAGRAGGVPHLDKVVHGALFALLTATGTWWLRRPAVVCAGAGAYAVLSEVVQHVALPNRAGDLTDVAADASGVLLAALGALLVRRRARSRGR</sequence>
<keyword evidence="1" id="KW-1133">Transmembrane helix</keyword>
<protein>
    <recommendedName>
        <fullName evidence="5">VanZ family protein</fullName>
    </recommendedName>
</protein>
<evidence type="ECO:0008006" key="5">
    <source>
        <dbReference type="Google" id="ProtNLM"/>
    </source>
</evidence>
<dbReference type="EMBL" id="BAABIL010000798">
    <property type="protein sequence ID" value="GAA4663903.1"/>
    <property type="molecule type" value="Genomic_DNA"/>
</dbReference>
<reference evidence="4" key="1">
    <citation type="journal article" date="2019" name="Int. J. Syst. Evol. Microbiol.">
        <title>The Global Catalogue of Microorganisms (GCM) 10K type strain sequencing project: providing services to taxonomists for standard genome sequencing and annotation.</title>
        <authorList>
            <consortium name="The Broad Institute Genomics Platform"/>
            <consortium name="The Broad Institute Genome Sequencing Center for Infectious Disease"/>
            <person name="Wu L."/>
            <person name="Ma J."/>
        </authorList>
    </citation>
    <scope>NUCLEOTIDE SEQUENCE [LARGE SCALE GENOMIC DNA]</scope>
    <source>
        <strain evidence="4">JCM 18126</strain>
    </source>
</reference>
<evidence type="ECO:0000256" key="2">
    <source>
        <dbReference type="SAM" id="SignalP"/>
    </source>
</evidence>
<organism evidence="3 4">
    <name type="scientific">Kineococcus glutinatus</name>
    <dbReference type="NCBI Taxonomy" id="1070872"/>
    <lineage>
        <taxon>Bacteria</taxon>
        <taxon>Bacillati</taxon>
        <taxon>Actinomycetota</taxon>
        <taxon>Actinomycetes</taxon>
        <taxon>Kineosporiales</taxon>
        <taxon>Kineosporiaceae</taxon>
        <taxon>Kineococcus</taxon>
    </lineage>
</organism>
<comment type="caution">
    <text evidence="3">The sequence shown here is derived from an EMBL/GenBank/DDBJ whole genome shotgun (WGS) entry which is preliminary data.</text>
</comment>
<feature type="signal peptide" evidence="2">
    <location>
        <begin position="1"/>
        <end position="23"/>
    </location>
</feature>
<feature type="transmembrane region" description="Helical" evidence="1">
    <location>
        <begin position="38"/>
        <end position="55"/>
    </location>
</feature>
<feature type="transmembrane region" description="Helical" evidence="1">
    <location>
        <begin position="60"/>
        <end position="78"/>
    </location>
</feature>
<dbReference type="PANTHER" id="PTHR28008:SF1">
    <property type="entry name" value="DOMAIN PROTEIN, PUTATIVE (AFU_ORTHOLOGUE AFUA_3G10980)-RELATED"/>
    <property type="match status" value="1"/>
</dbReference>
<keyword evidence="1" id="KW-0812">Transmembrane</keyword>
<feature type="transmembrane region" description="Helical" evidence="1">
    <location>
        <begin position="90"/>
        <end position="107"/>
    </location>
</feature>
<evidence type="ECO:0000256" key="1">
    <source>
        <dbReference type="SAM" id="Phobius"/>
    </source>
</evidence>
<evidence type="ECO:0000313" key="4">
    <source>
        <dbReference type="Proteomes" id="UP001501195"/>
    </source>
</evidence>